<dbReference type="Pfam" id="PF13181">
    <property type="entry name" value="TPR_8"/>
    <property type="match status" value="1"/>
</dbReference>
<dbReference type="KEGG" id="smf:Smon_0432"/>
<sequence>MKKIFLALLVIPLFLKGDFLEELQKIDILLQKGQYKEALQKGKELTETEITEDDRSSLQNLLSVIEKKIKSESGNLADRIFNNTGEINFTTNEVAAREFSESASSGTFAFPGDVLNDAAKYQEYANFEKEVLANDNTENIYTLSTIYMKSGLYERAMNLGLRSNEIRTIYNSALAARLIGKYEIAIKQYSKVLYSDPSHLNSLLGLGLSYRGMGDKASAINYLQKYLNSGGTNPNVDKTIEYLSR</sequence>
<name>D1AX87_STRM9</name>
<dbReference type="InterPro" id="IPR011990">
    <property type="entry name" value="TPR-like_helical_dom_sf"/>
</dbReference>
<dbReference type="Gene3D" id="1.25.40.10">
    <property type="entry name" value="Tetratricopeptide repeat domain"/>
    <property type="match status" value="1"/>
</dbReference>
<gene>
    <name evidence="2" type="ordered locus">Smon_0432</name>
</gene>
<evidence type="ECO:0000256" key="1">
    <source>
        <dbReference type="PROSITE-ProRule" id="PRU00339"/>
    </source>
</evidence>
<dbReference type="GeneID" id="29672954"/>
<evidence type="ECO:0000313" key="2">
    <source>
        <dbReference type="EMBL" id="ACZ00913.1"/>
    </source>
</evidence>
<keyword evidence="1" id="KW-0802">TPR repeat</keyword>
<dbReference type="SUPFAM" id="SSF48452">
    <property type="entry name" value="TPR-like"/>
    <property type="match status" value="1"/>
</dbReference>
<dbReference type="AlphaFoldDB" id="D1AX87"/>
<dbReference type="OrthoDB" id="95324at2"/>
<dbReference type="Pfam" id="PF13174">
    <property type="entry name" value="TPR_6"/>
    <property type="match status" value="1"/>
</dbReference>
<dbReference type="HOGENOM" id="CLU_1133102_0_0_0"/>
<dbReference type="RefSeq" id="WP_012858470.1">
    <property type="nucleotide sequence ID" value="NC_013515.1"/>
</dbReference>
<feature type="repeat" description="TPR" evidence="1">
    <location>
        <begin position="166"/>
        <end position="199"/>
    </location>
</feature>
<proteinExistence type="predicted"/>
<dbReference type="PROSITE" id="PS50005">
    <property type="entry name" value="TPR"/>
    <property type="match status" value="1"/>
</dbReference>
<reference evidence="2 3" key="1">
    <citation type="journal article" date="2009" name="Stand. Genomic Sci.">
        <title>Complete genome sequence of Streptobacillus moniliformis type strain (9901T).</title>
        <authorList>
            <person name="Nolan M."/>
            <person name="Gronow S."/>
            <person name="Lapidus A."/>
            <person name="Ivanova N."/>
            <person name="Copeland A."/>
            <person name="Lucas S."/>
            <person name="Del Rio T.G."/>
            <person name="Chen F."/>
            <person name="Tice H."/>
            <person name="Pitluck S."/>
            <person name="Cheng J.F."/>
            <person name="Sims D."/>
            <person name="Meincke L."/>
            <person name="Bruce D."/>
            <person name="Goodwin L."/>
            <person name="Brettin T."/>
            <person name="Han C."/>
            <person name="Detter J.C."/>
            <person name="Ovchinikova G."/>
            <person name="Pati A."/>
            <person name="Mavromatis K."/>
            <person name="Mikhailova N."/>
            <person name="Chen A."/>
            <person name="Palaniappan K."/>
            <person name="Land M."/>
            <person name="Hauser L."/>
            <person name="Chang Y.J."/>
            <person name="Jeffries C.D."/>
            <person name="Rohde M."/>
            <person name="Sproer C."/>
            <person name="Goker M."/>
            <person name="Bristow J."/>
            <person name="Eisen J.A."/>
            <person name="Markowitz V."/>
            <person name="Hugenholtz P."/>
            <person name="Kyrpides N.C."/>
            <person name="Klenk H.P."/>
            <person name="Chain P."/>
        </authorList>
    </citation>
    <scope>NUCLEOTIDE SEQUENCE [LARGE SCALE GENOMIC DNA]</scope>
    <source>
        <strain evidence="3">ATCC 14647 / DSM 12112 / NCTC 10651 / 9901</strain>
    </source>
</reference>
<dbReference type="EMBL" id="CP001779">
    <property type="protein sequence ID" value="ACZ00913.1"/>
    <property type="molecule type" value="Genomic_DNA"/>
</dbReference>
<protein>
    <submittedName>
        <fullName evidence="2">TPR repeat-containing protein</fullName>
    </submittedName>
</protein>
<accession>D1AX87</accession>
<dbReference type="eggNOG" id="COG0457">
    <property type="taxonomic scope" value="Bacteria"/>
</dbReference>
<organism evidence="2 3">
    <name type="scientific">Streptobacillus moniliformis (strain ATCC 14647 / DSM 12112 / NCTC 10651 / 9901)</name>
    <dbReference type="NCBI Taxonomy" id="519441"/>
    <lineage>
        <taxon>Bacteria</taxon>
        <taxon>Fusobacteriati</taxon>
        <taxon>Fusobacteriota</taxon>
        <taxon>Fusobacteriia</taxon>
        <taxon>Fusobacteriales</taxon>
        <taxon>Leptotrichiaceae</taxon>
        <taxon>Streptobacillus</taxon>
    </lineage>
</organism>
<keyword evidence="3" id="KW-1185">Reference proteome</keyword>
<dbReference type="InterPro" id="IPR019734">
    <property type="entry name" value="TPR_rpt"/>
</dbReference>
<dbReference type="STRING" id="519441.Smon_0432"/>
<dbReference type="Proteomes" id="UP000002072">
    <property type="component" value="Chromosome"/>
</dbReference>
<dbReference type="SMART" id="SM00028">
    <property type="entry name" value="TPR"/>
    <property type="match status" value="2"/>
</dbReference>
<evidence type="ECO:0000313" key="3">
    <source>
        <dbReference type="Proteomes" id="UP000002072"/>
    </source>
</evidence>